<name>A0A560W9Q0_9MICO</name>
<evidence type="ECO:0000313" key="1">
    <source>
        <dbReference type="EMBL" id="TWD14265.1"/>
    </source>
</evidence>
<keyword evidence="2" id="KW-1185">Reference proteome</keyword>
<reference evidence="1 2" key="1">
    <citation type="submission" date="2019-06" db="EMBL/GenBank/DDBJ databases">
        <title>Sequencing the genomes of 1000 actinobacteria strains.</title>
        <authorList>
            <person name="Klenk H.-P."/>
        </authorList>
    </citation>
    <scope>NUCLEOTIDE SEQUENCE [LARGE SCALE GENOMIC DNA]</scope>
    <source>
        <strain evidence="1 2">DSM 18935</strain>
    </source>
</reference>
<dbReference type="EMBL" id="VIUW01000003">
    <property type="protein sequence ID" value="TWD14265.1"/>
    <property type="molecule type" value="Genomic_DNA"/>
</dbReference>
<accession>A0A560W9Q0</accession>
<comment type="caution">
    <text evidence="1">The sequence shown here is derived from an EMBL/GenBank/DDBJ whole genome shotgun (WGS) entry which is preliminary data.</text>
</comment>
<evidence type="ECO:0000313" key="2">
    <source>
        <dbReference type="Proteomes" id="UP000315628"/>
    </source>
</evidence>
<sequence length="181" mass="19136">MRWDKLFDDLEAQLAAESRLELDAEVADRTRAERAKVTLVERLVGSLGSSVEVQLLGGQRAGGSVADVGRDWLVLEGASGPTLVPTGALVAVHGVARRPRSDASARRLGLGYALRGVSRDRRPVHVLDTGGGRTSGTIDGVGADWLDLSEHAVDEPRRTANVRASRTIPFASVAAVVSAVH</sequence>
<dbReference type="RefSeq" id="WP_144857153.1">
    <property type="nucleotide sequence ID" value="NZ_BAAAYT010000005.1"/>
</dbReference>
<dbReference type="Proteomes" id="UP000315628">
    <property type="component" value="Unassembled WGS sequence"/>
</dbReference>
<protein>
    <submittedName>
        <fullName evidence="1">Uncharacterized protein</fullName>
    </submittedName>
</protein>
<organism evidence="1 2">
    <name type="scientific">Marihabitans asiaticum</name>
    <dbReference type="NCBI Taxonomy" id="415218"/>
    <lineage>
        <taxon>Bacteria</taxon>
        <taxon>Bacillati</taxon>
        <taxon>Actinomycetota</taxon>
        <taxon>Actinomycetes</taxon>
        <taxon>Micrococcales</taxon>
        <taxon>Intrasporangiaceae</taxon>
        <taxon>Marihabitans</taxon>
    </lineage>
</organism>
<gene>
    <name evidence="1" type="ORF">FB557_1670</name>
</gene>
<dbReference type="OrthoDB" id="3827359at2"/>
<dbReference type="AlphaFoldDB" id="A0A560W9Q0"/>
<proteinExistence type="predicted"/>